<organism evidence="1 2">
    <name type="scientific">Candidatus Nitrosocosmicus oleophilus</name>
    <dbReference type="NCBI Taxonomy" id="1353260"/>
    <lineage>
        <taxon>Archaea</taxon>
        <taxon>Nitrososphaerota</taxon>
        <taxon>Nitrososphaeria</taxon>
        <taxon>Nitrososphaerales</taxon>
        <taxon>Nitrososphaeraceae</taxon>
        <taxon>Candidatus Nitrosocosmicus</taxon>
    </lineage>
</organism>
<reference evidence="2" key="1">
    <citation type="submission" date="2015-10" db="EMBL/GenBank/DDBJ databases">
        <title>Niche specialization of a soil ammonia-oxidizing archaeon, Candidatus Nitrosocosmicus oleophilus.</title>
        <authorList>
            <person name="Jung M.-Y."/>
            <person name="Rhee S.-K."/>
        </authorList>
    </citation>
    <scope>NUCLEOTIDE SEQUENCE [LARGE SCALE GENOMIC DNA]</scope>
    <source>
        <strain evidence="2">MY3</strain>
    </source>
</reference>
<sequence length="52" mass="5508">MIKDLVNPTNFNLLLSNIGDVLVKALDAPLGYAINGRPCMVIMALPLGNGLL</sequence>
<gene>
    <name evidence="1" type="ORF">NMY3_01745</name>
</gene>
<dbReference type="Proteomes" id="UP000058925">
    <property type="component" value="Chromosome"/>
</dbReference>
<dbReference type="EMBL" id="CP012850">
    <property type="protein sequence ID" value="ALI35948.1"/>
    <property type="molecule type" value="Genomic_DNA"/>
</dbReference>
<name>A0A654LWW8_9ARCH</name>
<evidence type="ECO:0000313" key="2">
    <source>
        <dbReference type="Proteomes" id="UP000058925"/>
    </source>
</evidence>
<dbReference type="GeneID" id="60421752"/>
<proteinExistence type="predicted"/>
<dbReference type="RefSeq" id="WP_231100386.1">
    <property type="nucleotide sequence ID" value="NZ_CP012850.1"/>
</dbReference>
<dbReference type="AlphaFoldDB" id="A0A654LWW8"/>
<keyword evidence="2" id="KW-1185">Reference proteome</keyword>
<evidence type="ECO:0000313" key="1">
    <source>
        <dbReference type="EMBL" id="ALI35948.1"/>
    </source>
</evidence>
<accession>A0A654LWW8</accession>
<dbReference type="KEGG" id="taa:NMY3_01745"/>
<protein>
    <submittedName>
        <fullName evidence="1">Uncharacterized protein</fullName>
    </submittedName>
</protein>